<dbReference type="EMBL" id="UZAU01000697">
    <property type="status" value="NOT_ANNOTATED_CDS"/>
    <property type="molecule type" value="Genomic_DNA"/>
</dbReference>
<proteinExistence type="predicted"/>
<protein>
    <submittedName>
        <fullName evidence="2">Uncharacterized protein</fullName>
    </submittedName>
</protein>
<keyword evidence="3" id="KW-1185">Reference proteome</keyword>
<dbReference type="InterPro" id="IPR032675">
    <property type="entry name" value="LRR_dom_sf"/>
</dbReference>
<name>A0A803Q7I6_CANSA</name>
<dbReference type="Proteomes" id="UP000596661">
    <property type="component" value="Chromosome 8"/>
</dbReference>
<evidence type="ECO:0000313" key="2">
    <source>
        <dbReference type="EnsemblPlants" id="cds.evm.model.08.1072"/>
    </source>
</evidence>
<sequence length="153" mass="17313">MEEIVVIKEGGEEEGSSNDTISFPKLQNLELCGFRNLKRFSSRKPLAVECEGLEPLFNEKVSFPMLECLELDFLHSVEMIWADELEEVSYMQNLKNLSVGGCDKLKDFSDKRRRKCDGGASPYKSSSSNGLGDIDYKKMPKSKDGDDDEELEE</sequence>
<reference evidence="2" key="1">
    <citation type="submission" date="2018-11" db="EMBL/GenBank/DDBJ databases">
        <authorList>
            <person name="Grassa J C."/>
        </authorList>
    </citation>
    <scope>NUCLEOTIDE SEQUENCE [LARGE SCALE GENOMIC DNA]</scope>
</reference>
<evidence type="ECO:0000256" key="1">
    <source>
        <dbReference type="SAM" id="MobiDB-lite"/>
    </source>
</evidence>
<feature type="compositionally biased region" description="Basic and acidic residues" evidence="1">
    <location>
        <begin position="134"/>
        <end position="144"/>
    </location>
</feature>
<organism evidence="2 3">
    <name type="scientific">Cannabis sativa</name>
    <name type="common">Hemp</name>
    <name type="synonym">Marijuana</name>
    <dbReference type="NCBI Taxonomy" id="3483"/>
    <lineage>
        <taxon>Eukaryota</taxon>
        <taxon>Viridiplantae</taxon>
        <taxon>Streptophyta</taxon>
        <taxon>Embryophyta</taxon>
        <taxon>Tracheophyta</taxon>
        <taxon>Spermatophyta</taxon>
        <taxon>Magnoliopsida</taxon>
        <taxon>eudicotyledons</taxon>
        <taxon>Gunneridae</taxon>
        <taxon>Pentapetalae</taxon>
        <taxon>rosids</taxon>
        <taxon>fabids</taxon>
        <taxon>Rosales</taxon>
        <taxon>Cannabaceae</taxon>
        <taxon>Cannabis</taxon>
    </lineage>
</organism>
<feature type="region of interest" description="Disordered" evidence="1">
    <location>
        <begin position="112"/>
        <end position="153"/>
    </location>
</feature>
<dbReference type="Gramene" id="evm.model.08.1072">
    <property type="protein sequence ID" value="cds.evm.model.08.1072"/>
    <property type="gene ID" value="evm.TU.08.1072"/>
</dbReference>
<accession>A0A803Q7I6</accession>
<dbReference type="AlphaFoldDB" id="A0A803Q7I6"/>
<dbReference type="EnsemblPlants" id="evm.model.08.1072">
    <property type="protein sequence ID" value="cds.evm.model.08.1072"/>
    <property type="gene ID" value="evm.TU.08.1072"/>
</dbReference>
<evidence type="ECO:0000313" key="3">
    <source>
        <dbReference type="Proteomes" id="UP000596661"/>
    </source>
</evidence>
<reference evidence="2" key="2">
    <citation type="submission" date="2021-03" db="UniProtKB">
        <authorList>
            <consortium name="EnsemblPlants"/>
        </authorList>
    </citation>
    <scope>IDENTIFICATION</scope>
</reference>
<dbReference type="Gene3D" id="3.80.10.10">
    <property type="entry name" value="Ribonuclease Inhibitor"/>
    <property type="match status" value="1"/>
</dbReference>